<organism evidence="3 4">
    <name type="scientific">Gryllotalpicola koreensis</name>
    <dbReference type="NCBI Taxonomy" id="993086"/>
    <lineage>
        <taxon>Bacteria</taxon>
        <taxon>Bacillati</taxon>
        <taxon>Actinomycetota</taxon>
        <taxon>Actinomycetes</taxon>
        <taxon>Micrococcales</taxon>
        <taxon>Microbacteriaceae</taxon>
        <taxon>Gryllotalpicola</taxon>
    </lineage>
</organism>
<dbReference type="InterPro" id="IPR000182">
    <property type="entry name" value="GNAT_dom"/>
</dbReference>
<evidence type="ECO:0000259" key="1">
    <source>
        <dbReference type="PROSITE" id="PS51186"/>
    </source>
</evidence>
<evidence type="ECO:0000259" key="2">
    <source>
        <dbReference type="PROSITE" id="PS51729"/>
    </source>
</evidence>
<dbReference type="InterPro" id="IPR045057">
    <property type="entry name" value="Gcn5-rel_NAT"/>
</dbReference>
<dbReference type="Proteomes" id="UP001501079">
    <property type="component" value="Unassembled WGS sequence"/>
</dbReference>
<dbReference type="PROSITE" id="PS51729">
    <property type="entry name" value="GNAT_YJDJ"/>
    <property type="match status" value="1"/>
</dbReference>
<dbReference type="Gene3D" id="3.40.630.30">
    <property type="match status" value="1"/>
</dbReference>
<name>A0ABP7ZTE1_9MICO</name>
<protein>
    <submittedName>
        <fullName evidence="3">GNAT family N-acetyltransferase</fullName>
    </submittedName>
</protein>
<dbReference type="InterPro" id="IPR031165">
    <property type="entry name" value="GNAT_YJDJ"/>
</dbReference>
<sequence>MDDSATTVRDTGSRYVIAIDETDAGFLEYVDQGSRRVFLHTEVSPEFGGRGLAGQLVRAALDDVRAQGKRLVNFCPYVTGFLEKNHDWDELVDQPTPAILEAVRARSAS</sequence>
<proteinExistence type="predicted"/>
<gene>
    <name evidence="3" type="ORF">GCM10022287_07070</name>
</gene>
<feature type="domain" description="N-acetyltransferase" evidence="2">
    <location>
        <begin position="7"/>
        <end position="93"/>
    </location>
</feature>
<feature type="domain" description="N-acetyltransferase" evidence="1">
    <location>
        <begin position="1"/>
        <end position="106"/>
    </location>
</feature>
<accession>A0ABP7ZTE1</accession>
<dbReference type="RefSeq" id="WP_344751892.1">
    <property type="nucleotide sequence ID" value="NZ_BAABBW010000001.1"/>
</dbReference>
<dbReference type="EMBL" id="BAABBW010000001">
    <property type="protein sequence ID" value="GAA4169954.1"/>
    <property type="molecule type" value="Genomic_DNA"/>
</dbReference>
<dbReference type="CDD" id="cd04301">
    <property type="entry name" value="NAT_SF"/>
    <property type="match status" value="1"/>
</dbReference>
<dbReference type="PROSITE" id="PS51186">
    <property type="entry name" value="GNAT"/>
    <property type="match status" value="1"/>
</dbReference>
<dbReference type="SUPFAM" id="SSF55729">
    <property type="entry name" value="Acyl-CoA N-acyltransferases (Nat)"/>
    <property type="match status" value="1"/>
</dbReference>
<dbReference type="PANTHER" id="PTHR31435:SF10">
    <property type="entry name" value="BSR4717 PROTEIN"/>
    <property type="match status" value="1"/>
</dbReference>
<dbReference type="InterPro" id="IPR016181">
    <property type="entry name" value="Acyl_CoA_acyltransferase"/>
</dbReference>
<dbReference type="Pfam" id="PF14542">
    <property type="entry name" value="Acetyltransf_CG"/>
    <property type="match status" value="1"/>
</dbReference>
<dbReference type="PANTHER" id="PTHR31435">
    <property type="entry name" value="PROTEIN NATD1"/>
    <property type="match status" value="1"/>
</dbReference>
<comment type="caution">
    <text evidence="3">The sequence shown here is derived from an EMBL/GenBank/DDBJ whole genome shotgun (WGS) entry which is preliminary data.</text>
</comment>
<keyword evidence="4" id="KW-1185">Reference proteome</keyword>
<evidence type="ECO:0000313" key="3">
    <source>
        <dbReference type="EMBL" id="GAA4169954.1"/>
    </source>
</evidence>
<reference evidence="4" key="1">
    <citation type="journal article" date="2019" name="Int. J. Syst. Evol. Microbiol.">
        <title>The Global Catalogue of Microorganisms (GCM) 10K type strain sequencing project: providing services to taxonomists for standard genome sequencing and annotation.</title>
        <authorList>
            <consortium name="The Broad Institute Genomics Platform"/>
            <consortium name="The Broad Institute Genome Sequencing Center for Infectious Disease"/>
            <person name="Wu L."/>
            <person name="Ma J."/>
        </authorList>
    </citation>
    <scope>NUCLEOTIDE SEQUENCE [LARGE SCALE GENOMIC DNA]</scope>
    <source>
        <strain evidence="4">JCM 17591</strain>
    </source>
</reference>
<evidence type="ECO:0000313" key="4">
    <source>
        <dbReference type="Proteomes" id="UP001501079"/>
    </source>
</evidence>